<gene>
    <name evidence="1" type="ORF">Aud_010965</name>
</gene>
<dbReference type="GeneID" id="66998442"/>
<comment type="caution">
    <text evidence="1">The sequence shown here is derived from an EMBL/GenBank/DDBJ whole genome shotgun (WGS) entry which is preliminary data.</text>
</comment>
<protein>
    <submittedName>
        <fullName evidence="1">Insecticidal toxin complex protein TccB2</fullName>
    </submittedName>
</protein>
<dbReference type="Proteomes" id="UP000036893">
    <property type="component" value="Unassembled WGS sequence"/>
</dbReference>
<evidence type="ECO:0000313" key="2">
    <source>
        <dbReference type="Proteomes" id="UP000036893"/>
    </source>
</evidence>
<evidence type="ECO:0000313" key="1">
    <source>
        <dbReference type="EMBL" id="GIC94465.1"/>
    </source>
</evidence>
<organism evidence="1 2">
    <name type="scientific">Aspergillus udagawae</name>
    <dbReference type="NCBI Taxonomy" id="91492"/>
    <lineage>
        <taxon>Eukaryota</taxon>
        <taxon>Fungi</taxon>
        <taxon>Dikarya</taxon>
        <taxon>Ascomycota</taxon>
        <taxon>Pezizomycotina</taxon>
        <taxon>Eurotiomycetes</taxon>
        <taxon>Eurotiomycetidae</taxon>
        <taxon>Eurotiales</taxon>
        <taxon>Aspergillaceae</taxon>
        <taxon>Aspergillus</taxon>
        <taxon>Aspergillus subgen. Fumigati</taxon>
    </lineage>
</organism>
<name>A0A8E0V558_9EURO</name>
<dbReference type="EMBL" id="BBXM02000009">
    <property type="protein sequence ID" value="GIC94465.1"/>
    <property type="molecule type" value="Genomic_DNA"/>
</dbReference>
<accession>A0A8E0V558</accession>
<reference evidence="1" key="2">
    <citation type="submission" date="2021-01" db="EMBL/GenBank/DDBJ databases">
        <title>Pan-genome distribution and transcriptional activeness of fungal secondary metabolism genes in Aspergillus section Fumigati.</title>
        <authorList>
            <person name="Takahashi H."/>
            <person name="Umemura M."/>
            <person name="Ninomiya A."/>
            <person name="Kusuya Y."/>
            <person name="Urayama S."/>
            <person name="Shimizu M."/>
            <person name="Watanabe A."/>
            <person name="Kamei K."/>
            <person name="Yaguchi T."/>
            <person name="Hagiwara D."/>
        </authorList>
    </citation>
    <scope>NUCLEOTIDE SEQUENCE</scope>
    <source>
        <strain evidence="1">IFM 46973</strain>
    </source>
</reference>
<dbReference type="RefSeq" id="XP_043151731.1">
    <property type="nucleotide sequence ID" value="XM_043295796.1"/>
</dbReference>
<sequence length="171" mass="18864">MYILASHLYGPRGQVIPRPTPKKMYTYNQLATKFDAFSNVMVQMEEAFPFSNQTPLPVGKLLDDSSTPLANVFGFAGIHFFAIPSNPNVAALGVMIDDWLFKICNSQDINSVFCQLPLFEPPIDPALLLLLAKALEMAQEVRLLGSSLLATCEKGDAEALSVLWSKHDTNM</sequence>
<dbReference type="AlphaFoldDB" id="A0A8E0V558"/>
<proteinExistence type="predicted"/>
<reference evidence="1" key="1">
    <citation type="journal article" date="2015" name="Genome Announc.">
        <title>Draft Genome Sequence of the Pathogenic Filamentous Fungus Aspergillus udagawae Strain IFM 46973T.</title>
        <authorList>
            <person name="Kusuya Y."/>
            <person name="Takahashi-Nakaguchi A."/>
            <person name="Takahashi H."/>
            <person name="Yaguchi T."/>
        </authorList>
    </citation>
    <scope>NUCLEOTIDE SEQUENCE</scope>
    <source>
        <strain evidence="1">IFM 46973</strain>
    </source>
</reference>